<gene>
    <name evidence="2" type="ORF">ACFFK0_11925</name>
</gene>
<feature type="domain" description="Copper amine oxidase-like N-terminal" evidence="1">
    <location>
        <begin position="41"/>
        <end position="97"/>
    </location>
</feature>
<sequence length="207" mass="23124">MKAQRLLTLMIAAFILSTGVVTGASMWGDYDGNAKARLFVNDEEKTFSDSEVPAFITHGSTVLPLRTLSQSLMALVRWDNSNKTVSIYKPNVQIITSSGLTQKDNNYTISNPFDVVNTSDALNFYLYASVDNLKTNIQSFKISIKTPSGGDLVEPVVSSVSSDYFIYTWQFKRVEFTEYGKYTVQFAAKLDDGSDYMVIGEKQIVRQ</sequence>
<proteinExistence type="predicted"/>
<comment type="caution">
    <text evidence="2">The sequence shown here is derived from an EMBL/GenBank/DDBJ whole genome shotgun (WGS) entry which is preliminary data.</text>
</comment>
<accession>A0ABV6DKL5</accession>
<evidence type="ECO:0000259" key="1">
    <source>
        <dbReference type="Pfam" id="PF07833"/>
    </source>
</evidence>
<keyword evidence="3" id="KW-1185">Reference proteome</keyword>
<evidence type="ECO:0000313" key="3">
    <source>
        <dbReference type="Proteomes" id="UP001589776"/>
    </source>
</evidence>
<reference evidence="2 3" key="1">
    <citation type="submission" date="2024-09" db="EMBL/GenBank/DDBJ databases">
        <authorList>
            <person name="Sun Q."/>
            <person name="Mori K."/>
        </authorList>
    </citation>
    <scope>NUCLEOTIDE SEQUENCE [LARGE SCALE GENOMIC DNA]</scope>
    <source>
        <strain evidence="2 3">CCM 7759</strain>
    </source>
</reference>
<dbReference type="Proteomes" id="UP001589776">
    <property type="component" value="Unassembled WGS sequence"/>
</dbReference>
<dbReference type="InterPro" id="IPR012854">
    <property type="entry name" value="Cu_amine_oxidase-like_N"/>
</dbReference>
<dbReference type="EMBL" id="JBHLWN010000046">
    <property type="protein sequence ID" value="MFC0213153.1"/>
    <property type="molecule type" value="Genomic_DNA"/>
</dbReference>
<organism evidence="2 3">
    <name type="scientific">Paenibacillus chartarius</name>
    <dbReference type="NCBI Taxonomy" id="747481"/>
    <lineage>
        <taxon>Bacteria</taxon>
        <taxon>Bacillati</taxon>
        <taxon>Bacillota</taxon>
        <taxon>Bacilli</taxon>
        <taxon>Bacillales</taxon>
        <taxon>Paenibacillaceae</taxon>
        <taxon>Paenibacillus</taxon>
    </lineage>
</organism>
<protein>
    <submittedName>
        <fullName evidence="2">Stalk domain-containing protein</fullName>
    </submittedName>
</protein>
<name>A0ABV6DKL5_9BACL</name>
<dbReference type="Pfam" id="PF07833">
    <property type="entry name" value="Cu_amine_oxidN1"/>
    <property type="match status" value="1"/>
</dbReference>
<dbReference type="RefSeq" id="WP_377470414.1">
    <property type="nucleotide sequence ID" value="NZ_JBHLWN010000046.1"/>
</dbReference>
<evidence type="ECO:0000313" key="2">
    <source>
        <dbReference type="EMBL" id="MFC0213153.1"/>
    </source>
</evidence>